<evidence type="ECO:0000313" key="2">
    <source>
        <dbReference type="Proteomes" id="UP000015104"/>
    </source>
</evidence>
<dbReference type="EMBL" id="CAEY01000075">
    <property type="status" value="NOT_ANNOTATED_CDS"/>
    <property type="molecule type" value="Genomic_DNA"/>
</dbReference>
<accession>T1KHK9</accession>
<proteinExistence type="predicted"/>
<sequence length="20" mass="2317">MVQLINLNQHNCGLIYILNC</sequence>
<name>T1KHK9_TETUR</name>
<organism evidence="1 2">
    <name type="scientific">Tetranychus urticae</name>
    <name type="common">Two-spotted spider mite</name>
    <dbReference type="NCBI Taxonomy" id="32264"/>
    <lineage>
        <taxon>Eukaryota</taxon>
        <taxon>Metazoa</taxon>
        <taxon>Ecdysozoa</taxon>
        <taxon>Arthropoda</taxon>
        <taxon>Chelicerata</taxon>
        <taxon>Arachnida</taxon>
        <taxon>Acari</taxon>
        <taxon>Acariformes</taxon>
        <taxon>Trombidiformes</taxon>
        <taxon>Prostigmata</taxon>
        <taxon>Eleutherengona</taxon>
        <taxon>Raphignathae</taxon>
        <taxon>Tetranychoidea</taxon>
        <taxon>Tetranychidae</taxon>
        <taxon>Tetranychus</taxon>
    </lineage>
</organism>
<evidence type="ECO:0000313" key="1">
    <source>
        <dbReference type="EnsemblMetazoa" id="tetur11g04760.1"/>
    </source>
</evidence>
<reference evidence="1" key="2">
    <citation type="submission" date="2015-06" db="UniProtKB">
        <authorList>
            <consortium name="EnsemblMetazoa"/>
        </authorList>
    </citation>
    <scope>IDENTIFICATION</scope>
</reference>
<reference evidence="2" key="1">
    <citation type="submission" date="2011-08" db="EMBL/GenBank/DDBJ databases">
        <authorList>
            <person name="Rombauts S."/>
        </authorList>
    </citation>
    <scope>NUCLEOTIDE SEQUENCE</scope>
    <source>
        <strain evidence="2">London</strain>
    </source>
</reference>
<dbReference type="HOGENOM" id="CLU_3428663_0_0_1"/>
<keyword evidence="2" id="KW-1185">Reference proteome</keyword>
<dbReference type="AlphaFoldDB" id="T1KHK9"/>
<dbReference type="Proteomes" id="UP000015104">
    <property type="component" value="Unassembled WGS sequence"/>
</dbReference>
<dbReference type="EnsemblMetazoa" id="tetur11g04760.1">
    <property type="protein sequence ID" value="tetur11g04760.1"/>
    <property type="gene ID" value="tetur11g04760"/>
</dbReference>
<protein>
    <submittedName>
        <fullName evidence="1">Uncharacterized protein</fullName>
    </submittedName>
</protein>